<dbReference type="PANTHER" id="PTHR30199">
    <property type="entry name" value="MFS FAMILY TRANSPORTER, PREDICTED SUBSTRATE BENZOATE"/>
    <property type="match status" value="1"/>
</dbReference>
<sequence>MSLHSRLPAITLPMVISGAVAVLVGYASSAAIIFQAARAAGADTALTGSWLGMLGVGMGITSFGLSLRYRMPILTAWSTPGAAMLATSLNGVSLSDTIGLFIFTNLLIVICGVSGVFSKLMRYIPASIASAMLAGILLHFGLQTFSGLQQNLPLCLAMCLSFLLARRWSPRYAVFFTLLTGALVIIVQGQTSLSGVSWHLSAPVFISPSINLPLLLGVGLPYFLVSMASQNAPGIATLNAHGYPVPVSQVTTITGAVALLLSPFGGFSVCIAAITAAICMGEDVHPQRNQRWIAAAIAGLFYLVTGAFGSAIALLFSTLPPVFIHTVAGLALLTPLAASLHRCLERPEQRDTAIVTFLITASGVSVAGIGPAFWGMIGGGLCHIMLSRRVVTVHSASTRTTGYRWKKPFRRKGVGHAVKK</sequence>
<keyword evidence="1" id="KW-0472">Membrane</keyword>
<feature type="transmembrane region" description="Helical" evidence="1">
    <location>
        <begin position="322"/>
        <end position="340"/>
    </location>
</feature>
<evidence type="ECO:0000313" key="3">
    <source>
        <dbReference type="Proteomes" id="UP000028602"/>
    </source>
</evidence>
<dbReference type="Proteomes" id="UP000028602">
    <property type="component" value="Unassembled WGS sequence"/>
</dbReference>
<feature type="transmembrane region" description="Helical" evidence="1">
    <location>
        <begin position="352"/>
        <end position="377"/>
    </location>
</feature>
<feature type="transmembrane region" description="Helical" evidence="1">
    <location>
        <begin position="292"/>
        <end position="316"/>
    </location>
</feature>
<dbReference type="GO" id="GO:0005886">
    <property type="term" value="C:plasma membrane"/>
    <property type="evidence" value="ECO:0007669"/>
    <property type="project" value="TreeGrafter"/>
</dbReference>
<dbReference type="EMBL" id="JMPR01000035">
    <property type="protein sequence ID" value="KFD19030.1"/>
    <property type="molecule type" value="Genomic_DNA"/>
</dbReference>
<dbReference type="PANTHER" id="PTHR30199:SF0">
    <property type="entry name" value="INNER MEMBRANE PROTEIN YDCO"/>
    <property type="match status" value="1"/>
</dbReference>
<feature type="transmembrane region" description="Helical" evidence="1">
    <location>
        <begin position="49"/>
        <end position="67"/>
    </location>
</feature>
<evidence type="ECO:0000256" key="1">
    <source>
        <dbReference type="SAM" id="Phobius"/>
    </source>
</evidence>
<keyword evidence="1" id="KW-0812">Transmembrane</keyword>
<proteinExistence type="predicted"/>
<accession>A0A085JEY4</accession>
<feature type="transmembrane region" description="Helical" evidence="1">
    <location>
        <begin position="12"/>
        <end position="37"/>
    </location>
</feature>
<feature type="transmembrane region" description="Helical" evidence="1">
    <location>
        <begin position="172"/>
        <end position="191"/>
    </location>
</feature>
<protein>
    <submittedName>
        <fullName evidence="2">Benzoate transport protein</fullName>
    </submittedName>
</protein>
<dbReference type="InterPro" id="IPR004711">
    <property type="entry name" value="Benzoate_Transporter"/>
</dbReference>
<feature type="transmembrane region" description="Helical" evidence="1">
    <location>
        <begin position="148"/>
        <end position="165"/>
    </location>
</feature>
<keyword evidence="1" id="KW-1133">Transmembrane helix</keyword>
<feature type="transmembrane region" description="Helical" evidence="1">
    <location>
        <begin position="124"/>
        <end position="142"/>
    </location>
</feature>
<reference evidence="2 3" key="1">
    <citation type="submission" date="2014-05" db="EMBL/GenBank/DDBJ databases">
        <title>ATOL: Assembling a taxonomically balanced genome-scale reconstruction of the evolutionary history of the Enterobacteriaceae.</title>
        <authorList>
            <person name="Plunkett G.III."/>
            <person name="Neeno-Eckwall E.C."/>
            <person name="Glasner J.D."/>
            <person name="Perna N.T."/>
        </authorList>
    </citation>
    <scope>NUCLEOTIDE SEQUENCE [LARGE SCALE GENOMIC DNA]</scope>
    <source>
        <strain evidence="2 3">ATCC 33301</strain>
    </source>
</reference>
<feature type="transmembrane region" description="Helical" evidence="1">
    <location>
        <begin position="98"/>
        <end position="117"/>
    </location>
</feature>
<evidence type="ECO:0000313" key="2">
    <source>
        <dbReference type="EMBL" id="KFD19030.1"/>
    </source>
</evidence>
<keyword evidence="3" id="KW-1185">Reference proteome</keyword>
<dbReference type="NCBIfam" id="TIGR00843">
    <property type="entry name" value="benE"/>
    <property type="match status" value="1"/>
</dbReference>
<dbReference type="eggNOG" id="COG3135">
    <property type="taxonomic scope" value="Bacteria"/>
</dbReference>
<dbReference type="RefSeq" id="WP_071780138.1">
    <property type="nucleotide sequence ID" value="NZ_ATMJ01000040.1"/>
</dbReference>
<dbReference type="OrthoDB" id="9792424at2"/>
<feature type="transmembrane region" description="Helical" evidence="1">
    <location>
        <begin position="253"/>
        <end position="280"/>
    </location>
</feature>
<dbReference type="AlphaFoldDB" id="A0A085JEY4"/>
<name>A0A085JEY4_9GAMM</name>
<comment type="caution">
    <text evidence="2">The sequence shown here is derived from an EMBL/GenBank/DDBJ whole genome shotgun (WGS) entry which is preliminary data.</text>
</comment>
<organism evidence="2 3">
    <name type="scientific">Tatumella ptyseos ATCC 33301</name>
    <dbReference type="NCBI Taxonomy" id="1005995"/>
    <lineage>
        <taxon>Bacteria</taxon>
        <taxon>Pseudomonadati</taxon>
        <taxon>Pseudomonadota</taxon>
        <taxon>Gammaproteobacteria</taxon>
        <taxon>Enterobacterales</taxon>
        <taxon>Erwiniaceae</taxon>
        <taxon>Tatumella</taxon>
    </lineage>
</organism>
<gene>
    <name evidence="2" type="primary">ydcO</name>
    <name evidence="2" type="ORF">GTPT_2331</name>
</gene>
<dbReference type="Pfam" id="PF03594">
    <property type="entry name" value="BenE"/>
    <property type="match status" value="1"/>
</dbReference>
<dbReference type="GO" id="GO:0042925">
    <property type="term" value="F:benzoate transmembrane transporter activity"/>
    <property type="evidence" value="ECO:0007669"/>
    <property type="project" value="InterPro"/>
</dbReference>